<dbReference type="GO" id="GO:0001193">
    <property type="term" value="P:maintenance of transcriptional fidelity during transcription elongation by RNA polymerase II"/>
    <property type="evidence" value="ECO:0007669"/>
    <property type="project" value="TreeGrafter"/>
</dbReference>
<evidence type="ECO:0000313" key="4">
    <source>
        <dbReference type="EMBL" id="CAD9445224.1"/>
    </source>
</evidence>
<dbReference type="GO" id="GO:0005665">
    <property type="term" value="C:RNA polymerase II, core complex"/>
    <property type="evidence" value="ECO:0007669"/>
    <property type="project" value="TreeGrafter"/>
</dbReference>
<evidence type="ECO:0000259" key="3">
    <source>
        <dbReference type="SMART" id="SM00661"/>
    </source>
</evidence>
<dbReference type="GO" id="GO:0003899">
    <property type="term" value="F:DNA-directed RNA polymerase activity"/>
    <property type="evidence" value="ECO:0007669"/>
    <property type="project" value="InterPro"/>
</dbReference>
<keyword evidence="1" id="KW-0539">Nucleus</keyword>
<dbReference type="PANTHER" id="PTHR11239:SF1">
    <property type="entry name" value="DNA-DIRECTED RNA POLYMERASE II SUBUNIT RPB9"/>
    <property type="match status" value="1"/>
</dbReference>
<evidence type="ECO:0000256" key="1">
    <source>
        <dbReference type="ARBA" id="ARBA00023242"/>
    </source>
</evidence>
<dbReference type="AlphaFoldDB" id="A0A7S2D5P7"/>
<accession>A0A7S2D5P7</accession>
<name>A0A7S2D5P7_9STRA</name>
<gene>
    <name evidence="4" type="ORF">FPAR1323_LOCUS15827</name>
</gene>
<protein>
    <recommendedName>
        <fullName evidence="3">DNA-directed RNA polymerase II subunit RPB9-like zinc ribbon domain-containing protein</fullName>
    </recommendedName>
</protein>
<proteinExistence type="predicted"/>
<dbReference type="Pfam" id="PF02150">
    <property type="entry name" value="Zn_ribbon_RPB9"/>
    <property type="match status" value="1"/>
</dbReference>
<feature type="domain" description="DNA-directed RNA polymerase II subunit RPB9-like zinc ribbon" evidence="3">
    <location>
        <begin position="43"/>
        <end position="98"/>
    </location>
</feature>
<dbReference type="PANTHER" id="PTHR11239">
    <property type="entry name" value="DNA-DIRECTED RNA POLYMERASE"/>
    <property type="match status" value="1"/>
</dbReference>
<feature type="compositionally biased region" description="Acidic residues" evidence="2">
    <location>
        <begin position="1"/>
        <end position="11"/>
    </location>
</feature>
<sequence length="158" mass="17799">MDDLSDDDEGVAFDVAPAGDHAAEEEEEEEMEITPDPSDPERRFCPRCGTMWGPWEDKRKKKLMLKCRNCTYKEPTENTTPVYENHIVKQLKNTLDTISPSVGQDPTLYQARIPDPGCIMCGMSEAVLFQAEAGSKANSLRLVFVCKNSQCGHKWINE</sequence>
<dbReference type="GO" id="GO:0006283">
    <property type="term" value="P:transcription-coupled nucleotide-excision repair"/>
    <property type="evidence" value="ECO:0007669"/>
    <property type="project" value="TreeGrafter"/>
</dbReference>
<organism evidence="4">
    <name type="scientific">Florenciella parvula</name>
    <dbReference type="NCBI Taxonomy" id="236787"/>
    <lineage>
        <taxon>Eukaryota</taxon>
        <taxon>Sar</taxon>
        <taxon>Stramenopiles</taxon>
        <taxon>Ochrophyta</taxon>
        <taxon>Dictyochophyceae</taxon>
        <taxon>Florenciellales</taxon>
        <taxon>Florenciella</taxon>
    </lineage>
</organism>
<dbReference type="GO" id="GO:0006367">
    <property type="term" value="P:transcription initiation at RNA polymerase II promoter"/>
    <property type="evidence" value="ECO:0007669"/>
    <property type="project" value="TreeGrafter"/>
</dbReference>
<dbReference type="Gene3D" id="2.20.25.10">
    <property type="match status" value="2"/>
</dbReference>
<dbReference type="InterPro" id="IPR001529">
    <property type="entry name" value="Zn_ribbon_RPB9"/>
</dbReference>
<feature type="region of interest" description="Disordered" evidence="2">
    <location>
        <begin position="1"/>
        <end position="42"/>
    </location>
</feature>
<dbReference type="SMART" id="SM00661">
    <property type="entry name" value="RPOL9"/>
    <property type="match status" value="1"/>
</dbReference>
<reference evidence="4" key="1">
    <citation type="submission" date="2021-01" db="EMBL/GenBank/DDBJ databases">
        <authorList>
            <person name="Corre E."/>
            <person name="Pelletier E."/>
            <person name="Niang G."/>
            <person name="Scheremetjew M."/>
            <person name="Finn R."/>
            <person name="Kale V."/>
            <person name="Holt S."/>
            <person name="Cochrane G."/>
            <person name="Meng A."/>
            <person name="Brown T."/>
            <person name="Cohen L."/>
        </authorList>
    </citation>
    <scope>NUCLEOTIDE SEQUENCE</scope>
    <source>
        <strain evidence="4">RCC1693</strain>
    </source>
</reference>
<evidence type="ECO:0000256" key="2">
    <source>
        <dbReference type="SAM" id="MobiDB-lite"/>
    </source>
</evidence>
<dbReference type="SUPFAM" id="SSF57783">
    <property type="entry name" value="Zinc beta-ribbon"/>
    <property type="match status" value="2"/>
</dbReference>
<feature type="compositionally biased region" description="Acidic residues" evidence="2">
    <location>
        <begin position="23"/>
        <end position="33"/>
    </location>
</feature>
<dbReference type="EMBL" id="HBGT01030279">
    <property type="protein sequence ID" value="CAD9445224.1"/>
    <property type="molecule type" value="Transcribed_RNA"/>
</dbReference>
<dbReference type="InterPro" id="IPR012164">
    <property type="entry name" value="Rpa12/Rpb9/Rpc10/TFS"/>
</dbReference>